<dbReference type="AlphaFoldDB" id="A0A137RLQ5"/>
<organism evidence="1 2">
    <name type="scientific">Aequorivita aquimaris</name>
    <dbReference type="NCBI Taxonomy" id="1548749"/>
    <lineage>
        <taxon>Bacteria</taxon>
        <taxon>Pseudomonadati</taxon>
        <taxon>Bacteroidota</taxon>
        <taxon>Flavobacteriia</taxon>
        <taxon>Flavobacteriales</taxon>
        <taxon>Flavobacteriaceae</taxon>
        <taxon>Aequorivita</taxon>
    </lineage>
</organism>
<dbReference type="OrthoDB" id="595022at2"/>
<sequence length="154" mass="17381">MAEEKNKIGFSLKKITTEQFAIIESSYIEGEVVELKAGLRFGINFENHIISVVFSTNLIQEKSPFLIIEVGCHFNISKDAWESFYNESKTELIVPKGFIGHLVMLTIGTTRGVLHSKTENTPFNSFLLPTLNVMELVKKDVVFKVEGEKKQNAI</sequence>
<reference evidence="2" key="1">
    <citation type="submission" date="2014-10" db="EMBL/GenBank/DDBJ databases">
        <title>Genome sequencing of Vitellibacter sp. D-24.</title>
        <authorList>
            <person name="Thevarajoo S."/>
            <person name="Selvaratnam C."/>
            <person name="Goh K.M."/>
            <person name="Chong C.S."/>
        </authorList>
    </citation>
    <scope>NUCLEOTIDE SEQUENCE [LARGE SCALE GENOMIC DNA]</scope>
    <source>
        <strain evidence="2">D-24</strain>
    </source>
</reference>
<keyword evidence="2" id="KW-1185">Reference proteome</keyword>
<dbReference type="RefSeq" id="WP_062619104.1">
    <property type="nucleotide sequence ID" value="NZ_JRWG01000001.1"/>
</dbReference>
<protein>
    <recommendedName>
        <fullName evidence="3">Preprotein translocase subunit SecB</fullName>
    </recommendedName>
</protein>
<proteinExistence type="predicted"/>
<name>A0A137RLQ5_9FLAO</name>
<evidence type="ECO:0000313" key="1">
    <source>
        <dbReference type="EMBL" id="KXO01101.1"/>
    </source>
</evidence>
<dbReference type="EMBL" id="JRWG01000001">
    <property type="protein sequence ID" value="KXO01101.1"/>
    <property type="molecule type" value="Genomic_DNA"/>
</dbReference>
<evidence type="ECO:0000313" key="2">
    <source>
        <dbReference type="Proteomes" id="UP000070138"/>
    </source>
</evidence>
<gene>
    <name evidence="1" type="ORF">LS48_01085</name>
</gene>
<accession>A0A137RLQ5</accession>
<reference evidence="1 2" key="2">
    <citation type="journal article" date="2016" name="Int. J. Syst. Evol. Microbiol.">
        <title>Vitellibacter aquimaris sp. nov., a marine bacterium isolated from seawater.</title>
        <authorList>
            <person name="Thevarajoo S."/>
            <person name="Selvaratnam C."/>
            <person name="Goh K.M."/>
            <person name="Hong K.W."/>
            <person name="Chan X.Y."/>
            <person name="Chan K.G."/>
            <person name="Chong C.S."/>
        </authorList>
    </citation>
    <scope>NUCLEOTIDE SEQUENCE [LARGE SCALE GENOMIC DNA]</scope>
    <source>
        <strain evidence="1 2">D-24</strain>
    </source>
</reference>
<dbReference type="Proteomes" id="UP000070138">
    <property type="component" value="Unassembled WGS sequence"/>
</dbReference>
<comment type="caution">
    <text evidence="1">The sequence shown here is derived from an EMBL/GenBank/DDBJ whole genome shotgun (WGS) entry which is preliminary data.</text>
</comment>
<evidence type="ECO:0008006" key="3">
    <source>
        <dbReference type="Google" id="ProtNLM"/>
    </source>
</evidence>